<organism evidence="1">
    <name type="scientific">Macaca fascicularis</name>
    <name type="common">Crab-eating macaque</name>
    <name type="synonym">Cynomolgus monkey</name>
    <dbReference type="NCBI Taxonomy" id="9541"/>
    <lineage>
        <taxon>Eukaryota</taxon>
        <taxon>Metazoa</taxon>
        <taxon>Chordata</taxon>
        <taxon>Craniata</taxon>
        <taxon>Vertebrata</taxon>
        <taxon>Euteleostomi</taxon>
        <taxon>Mammalia</taxon>
        <taxon>Eutheria</taxon>
        <taxon>Euarchontoglires</taxon>
        <taxon>Primates</taxon>
        <taxon>Haplorrhini</taxon>
        <taxon>Catarrhini</taxon>
        <taxon>Cercopithecidae</taxon>
        <taxon>Cercopithecinae</taxon>
        <taxon>Macaca</taxon>
    </lineage>
</organism>
<sequence>MFNIFYKFVCIKIKLEHTLLLCLFFFILYGALNTNFIFQAFCRVEISGR</sequence>
<evidence type="ECO:0000313" key="1">
    <source>
        <dbReference type="EMBL" id="BAE90310.1"/>
    </source>
</evidence>
<name>I7GNN7_MACFA</name>
<accession>I7GNN7</accession>
<dbReference type="AlphaFoldDB" id="I7GNN7"/>
<protein>
    <submittedName>
        <fullName evidence="1">Macaca fascicularis brain cDNA clone: QflA-21714, similar to human dipeptidylpeptidase 9 (DPP9), mRNA, RefSeq: NM_139159.2</fullName>
    </submittedName>
</protein>
<dbReference type="EMBL" id="AB173248">
    <property type="protein sequence ID" value="BAE90310.1"/>
    <property type="molecule type" value="mRNA"/>
</dbReference>
<proteinExistence type="evidence at transcript level"/>
<reference evidence="1" key="1">
    <citation type="journal article" date="2007" name="PLoS Biol.">
        <title>Rate of evolution in brain-expressed genes in humans and other primates.</title>
        <authorList>
            <person name="Wang H.-Y."/>
            <person name="Chien H.-C."/>
            <person name="Osada N."/>
            <person name="Hashimoto K."/>
            <person name="Sugano S."/>
            <person name="Gojobori T."/>
            <person name="Chou C.-K."/>
            <person name="Tsai S.-F."/>
            <person name="Wu C.-I."/>
            <person name="Shen C.-K.J."/>
        </authorList>
    </citation>
    <scope>NUCLEOTIDE SEQUENCE</scope>
</reference>